<organism evidence="1 2">
    <name type="scientific">Aliivibrio logei</name>
    <name type="common">Vibrio logei</name>
    <dbReference type="NCBI Taxonomy" id="688"/>
    <lineage>
        <taxon>Bacteria</taxon>
        <taxon>Pseudomonadati</taxon>
        <taxon>Pseudomonadota</taxon>
        <taxon>Gammaproteobacteria</taxon>
        <taxon>Vibrionales</taxon>
        <taxon>Vibrionaceae</taxon>
        <taxon>Aliivibrio</taxon>
    </lineage>
</organism>
<evidence type="ECO:0000313" key="2">
    <source>
        <dbReference type="Proteomes" id="UP000093523"/>
    </source>
</evidence>
<dbReference type="AlphaFoldDB" id="A0A1B9P0B0"/>
<evidence type="ECO:0000313" key="1">
    <source>
        <dbReference type="EMBL" id="OCH21735.1"/>
    </source>
</evidence>
<sequence>MTNEVIAKIKQLRKEKHEKFDSLPITFTDEEVILAKELAKIENDFYQGQVGLQGPTNEYSSLVGIFGELAALNYLECCDDYTDVKWLSGDERATMLKGFVVYADSDISCLHNGQQCKIEVKSARDGYENGMILTAHARKYANNNVNFVFFMLVMELGGQWKARIYNLESPTKILKTPVENNSFGAPCHVVPEKN</sequence>
<reference evidence="1 2" key="1">
    <citation type="submission" date="2016-06" db="EMBL/GenBank/DDBJ databases">
        <authorList>
            <person name="Kjaerup R.B."/>
            <person name="Dalgaard T.S."/>
            <person name="Juul-Madsen H.R."/>
        </authorList>
    </citation>
    <scope>NUCLEOTIDE SEQUENCE [LARGE SCALE GENOMIC DNA]</scope>
    <source>
        <strain evidence="1 2">1S159</strain>
    </source>
</reference>
<dbReference type="Proteomes" id="UP000093523">
    <property type="component" value="Unassembled WGS sequence"/>
</dbReference>
<gene>
    <name evidence="1" type="ORF">A6E04_07680</name>
</gene>
<comment type="caution">
    <text evidence="1">The sequence shown here is derived from an EMBL/GenBank/DDBJ whole genome shotgun (WGS) entry which is preliminary data.</text>
</comment>
<name>A0A1B9P0B0_ALILO</name>
<protein>
    <submittedName>
        <fullName evidence="1">Uncharacterized protein</fullName>
    </submittedName>
</protein>
<accession>A0A1B9P0B0</accession>
<dbReference type="EMBL" id="MAJU01000008">
    <property type="protein sequence ID" value="OCH21735.1"/>
    <property type="molecule type" value="Genomic_DNA"/>
</dbReference>
<proteinExistence type="predicted"/>